<protein>
    <submittedName>
        <fullName evidence="3">Uncharacterized protein</fullName>
    </submittedName>
</protein>
<name>A0A915EDH9_9BILA</name>
<accession>A0A915EDH9</accession>
<sequence length="85" mass="9994">MWDEGNYPQSDSWGDSYRDSWQEYQNHEHYGPATSSWRIRSHATAMHAPVHHPYQPPQHQHPGYNRHLANHHQAPFFDGPALHSN</sequence>
<reference evidence="3" key="1">
    <citation type="submission" date="2022-11" db="UniProtKB">
        <authorList>
            <consortium name="WormBaseParasite"/>
        </authorList>
    </citation>
    <scope>IDENTIFICATION</scope>
</reference>
<evidence type="ECO:0000313" key="3">
    <source>
        <dbReference type="WBParaSite" id="jg5516"/>
    </source>
</evidence>
<feature type="compositionally biased region" description="Low complexity" evidence="1">
    <location>
        <begin position="49"/>
        <end position="62"/>
    </location>
</feature>
<dbReference type="WBParaSite" id="jg5516">
    <property type="protein sequence ID" value="jg5516"/>
    <property type="gene ID" value="jg5516"/>
</dbReference>
<keyword evidence="2" id="KW-1185">Reference proteome</keyword>
<feature type="region of interest" description="Disordered" evidence="1">
    <location>
        <begin position="49"/>
        <end position="85"/>
    </location>
</feature>
<organism evidence="2 3">
    <name type="scientific">Ditylenchus dipsaci</name>
    <dbReference type="NCBI Taxonomy" id="166011"/>
    <lineage>
        <taxon>Eukaryota</taxon>
        <taxon>Metazoa</taxon>
        <taxon>Ecdysozoa</taxon>
        <taxon>Nematoda</taxon>
        <taxon>Chromadorea</taxon>
        <taxon>Rhabditida</taxon>
        <taxon>Tylenchina</taxon>
        <taxon>Tylenchomorpha</taxon>
        <taxon>Sphaerularioidea</taxon>
        <taxon>Anguinidae</taxon>
        <taxon>Anguininae</taxon>
        <taxon>Ditylenchus</taxon>
    </lineage>
</organism>
<proteinExistence type="predicted"/>
<evidence type="ECO:0000256" key="1">
    <source>
        <dbReference type="SAM" id="MobiDB-lite"/>
    </source>
</evidence>
<dbReference type="AlphaFoldDB" id="A0A915EDH9"/>
<evidence type="ECO:0000313" key="2">
    <source>
        <dbReference type="Proteomes" id="UP000887574"/>
    </source>
</evidence>
<dbReference type="Proteomes" id="UP000887574">
    <property type="component" value="Unplaced"/>
</dbReference>